<sequence>MKQQNTISLKSHTESEIQKPASIHEPASIRKTKYPCINEKPMKYPVSEKSPELSRTVHDPLS</sequence>
<feature type="compositionally biased region" description="Polar residues" evidence="1">
    <location>
        <begin position="1"/>
        <end position="10"/>
    </location>
</feature>
<proteinExistence type="predicted"/>
<keyword evidence="3" id="KW-1185">Reference proteome</keyword>
<organism evidence="2 3">
    <name type="scientific">Flavihumibacter solisilvae</name>
    <dbReference type="NCBI Taxonomy" id="1349421"/>
    <lineage>
        <taxon>Bacteria</taxon>
        <taxon>Pseudomonadati</taxon>
        <taxon>Bacteroidota</taxon>
        <taxon>Chitinophagia</taxon>
        <taxon>Chitinophagales</taxon>
        <taxon>Chitinophagaceae</taxon>
        <taxon>Flavihumibacter</taxon>
    </lineage>
</organism>
<comment type="caution">
    <text evidence="2">The sequence shown here is derived from an EMBL/GenBank/DDBJ whole genome shotgun (WGS) entry which is preliminary data.</text>
</comment>
<feature type="region of interest" description="Disordered" evidence="1">
    <location>
        <begin position="1"/>
        <end position="62"/>
    </location>
</feature>
<feature type="compositionally biased region" description="Basic and acidic residues" evidence="1">
    <location>
        <begin position="49"/>
        <end position="62"/>
    </location>
</feature>
<gene>
    <name evidence="2" type="ORF">OI18_03920</name>
</gene>
<evidence type="ECO:0000313" key="3">
    <source>
        <dbReference type="Proteomes" id="UP000031408"/>
    </source>
</evidence>
<evidence type="ECO:0000256" key="1">
    <source>
        <dbReference type="SAM" id="MobiDB-lite"/>
    </source>
</evidence>
<protein>
    <submittedName>
        <fullName evidence="2">Uncharacterized protein</fullName>
    </submittedName>
</protein>
<accession>A0A0C1LK94</accession>
<dbReference type="Proteomes" id="UP000031408">
    <property type="component" value="Unassembled WGS sequence"/>
</dbReference>
<dbReference type="EMBL" id="JSVC01000004">
    <property type="protein sequence ID" value="KIC95793.1"/>
    <property type="molecule type" value="Genomic_DNA"/>
</dbReference>
<reference evidence="2 3" key="1">
    <citation type="submission" date="2014-11" db="EMBL/GenBank/DDBJ databases">
        <title>Genome sequence of Flavihumibacter solisilvae 3-3.</title>
        <authorList>
            <person name="Zhou G."/>
            <person name="Li M."/>
            <person name="Wang G."/>
        </authorList>
    </citation>
    <scope>NUCLEOTIDE SEQUENCE [LARGE SCALE GENOMIC DNA]</scope>
    <source>
        <strain evidence="2 3">3-3</strain>
    </source>
</reference>
<evidence type="ECO:0000313" key="2">
    <source>
        <dbReference type="EMBL" id="KIC95793.1"/>
    </source>
</evidence>
<dbReference type="STRING" id="1349421.OI18_03920"/>
<dbReference type="AlphaFoldDB" id="A0A0C1LK94"/>
<name>A0A0C1LK94_9BACT</name>